<dbReference type="PANTHER" id="PTHR10851:SF3">
    <property type="entry name" value="PYRIDOXINE_PYRIDOXAMINE 5'-PHOSPHATE OXIDASE 2"/>
    <property type="match status" value="1"/>
</dbReference>
<protein>
    <recommendedName>
        <fullName evidence="5">Pyridoxamine 5'-phosphate oxidase Alr4036 family FMN-binding domain-containing protein</fullName>
    </recommendedName>
</protein>
<evidence type="ECO:0000313" key="6">
    <source>
        <dbReference type="EMBL" id="MCS3903469.1"/>
    </source>
</evidence>
<evidence type="ECO:0000256" key="3">
    <source>
        <dbReference type="ARBA" id="ARBA00022643"/>
    </source>
</evidence>
<dbReference type="Gene3D" id="2.30.110.10">
    <property type="entry name" value="Electron Transport, Fmn-binding Protein, Chain A"/>
    <property type="match status" value="1"/>
</dbReference>
<dbReference type="Pfam" id="PF12766">
    <property type="entry name" value="Pyridox_oxase_2"/>
    <property type="match status" value="1"/>
</dbReference>
<keyword evidence="4" id="KW-0560">Oxidoreductase</keyword>
<gene>
    <name evidence="6" type="ORF">J2T55_001490</name>
</gene>
<dbReference type="RefSeq" id="WP_259055256.1">
    <property type="nucleotide sequence ID" value="NZ_JANUCT010000008.1"/>
</dbReference>
<dbReference type="GO" id="GO:0004733">
    <property type="term" value="F:pyridoxamine phosphate oxidase activity"/>
    <property type="evidence" value="ECO:0007669"/>
    <property type="project" value="InterPro"/>
</dbReference>
<evidence type="ECO:0000256" key="2">
    <source>
        <dbReference type="ARBA" id="ARBA00022630"/>
    </source>
</evidence>
<organism evidence="6 7">
    <name type="scientific">Methylohalomonas lacus</name>
    <dbReference type="NCBI Taxonomy" id="398773"/>
    <lineage>
        <taxon>Bacteria</taxon>
        <taxon>Pseudomonadati</taxon>
        <taxon>Pseudomonadota</taxon>
        <taxon>Gammaproteobacteria</taxon>
        <taxon>Methylohalomonadales</taxon>
        <taxon>Methylohalomonadaceae</taxon>
        <taxon>Methylohalomonas</taxon>
    </lineage>
</organism>
<dbReference type="InterPro" id="IPR000659">
    <property type="entry name" value="Pyridox_Oxase"/>
</dbReference>
<evidence type="ECO:0000256" key="4">
    <source>
        <dbReference type="ARBA" id="ARBA00023002"/>
    </source>
</evidence>
<evidence type="ECO:0000259" key="5">
    <source>
        <dbReference type="Pfam" id="PF12766"/>
    </source>
</evidence>
<name>A0AAE3HJE5_9GAMM</name>
<evidence type="ECO:0000313" key="7">
    <source>
        <dbReference type="Proteomes" id="UP001204445"/>
    </source>
</evidence>
<dbReference type="PANTHER" id="PTHR10851">
    <property type="entry name" value="PYRIDOXINE-5-PHOSPHATE OXIDASE"/>
    <property type="match status" value="1"/>
</dbReference>
<comment type="cofactor">
    <cofactor evidence="1">
        <name>FMN</name>
        <dbReference type="ChEBI" id="CHEBI:58210"/>
    </cofactor>
</comment>
<dbReference type="Proteomes" id="UP001204445">
    <property type="component" value="Unassembled WGS sequence"/>
</dbReference>
<dbReference type="InterPro" id="IPR024624">
    <property type="entry name" value="Pyridox_Oxase_Alr4036_FMN-bd"/>
</dbReference>
<dbReference type="EMBL" id="JANUCT010000008">
    <property type="protein sequence ID" value="MCS3903469.1"/>
    <property type="molecule type" value="Genomic_DNA"/>
</dbReference>
<evidence type="ECO:0000256" key="1">
    <source>
        <dbReference type="ARBA" id="ARBA00001917"/>
    </source>
</evidence>
<dbReference type="GO" id="GO:0010181">
    <property type="term" value="F:FMN binding"/>
    <property type="evidence" value="ECO:0007669"/>
    <property type="project" value="InterPro"/>
</dbReference>
<comment type="caution">
    <text evidence="6">The sequence shown here is derived from an EMBL/GenBank/DDBJ whole genome shotgun (WGS) entry which is preliminary data.</text>
</comment>
<keyword evidence="2" id="KW-0285">Flavoprotein</keyword>
<proteinExistence type="predicted"/>
<dbReference type="InterPro" id="IPR012349">
    <property type="entry name" value="Split_barrel_FMN-bd"/>
</dbReference>
<keyword evidence="3" id="KW-0288">FMN</keyword>
<reference evidence="6" key="1">
    <citation type="submission" date="2022-08" db="EMBL/GenBank/DDBJ databases">
        <title>Genomic Encyclopedia of Type Strains, Phase III (KMG-III): the genomes of soil and plant-associated and newly described type strains.</title>
        <authorList>
            <person name="Whitman W."/>
        </authorList>
    </citation>
    <scope>NUCLEOTIDE SEQUENCE</scope>
    <source>
        <strain evidence="6">HMT 1</strain>
    </source>
</reference>
<dbReference type="SUPFAM" id="SSF50475">
    <property type="entry name" value="FMN-binding split barrel"/>
    <property type="match status" value="1"/>
</dbReference>
<sequence>MSAADFYDDLDAAFAHAWQQLARAVADRRHGFRVIQLATTAADGTPRVRSVVLRAVTAGQLQFHTDSRSAKLTEIAAQPRVALHAYDARDKLQLRLLGSASRHDQDDRRAAAWAATQEMSRVCYRIQPAPGTPIANPHAVTHAMPQADPDPGYRNFTVVSVTVDRLEWLYLAAAGHRRARWQRCAGGDDWSGHWLAP</sequence>
<accession>A0AAE3HJE5</accession>
<dbReference type="GO" id="GO:0008615">
    <property type="term" value="P:pyridoxine biosynthetic process"/>
    <property type="evidence" value="ECO:0007669"/>
    <property type="project" value="InterPro"/>
</dbReference>
<dbReference type="AlphaFoldDB" id="A0AAE3HJE5"/>
<keyword evidence="7" id="KW-1185">Reference proteome</keyword>
<feature type="domain" description="Pyridoxamine 5'-phosphate oxidase Alr4036 family FMN-binding" evidence="5">
    <location>
        <begin position="16"/>
        <end position="101"/>
    </location>
</feature>